<dbReference type="EMBL" id="JARHTQ010000029">
    <property type="protein sequence ID" value="MDF2260068.1"/>
    <property type="molecule type" value="Genomic_DNA"/>
</dbReference>
<dbReference type="InterPro" id="IPR045733">
    <property type="entry name" value="DUF6087"/>
</dbReference>
<keyword evidence="3" id="KW-1185">Reference proteome</keyword>
<feature type="region of interest" description="Disordered" evidence="1">
    <location>
        <begin position="69"/>
        <end position="97"/>
    </location>
</feature>
<dbReference type="Proteomes" id="UP001220022">
    <property type="component" value="Unassembled WGS sequence"/>
</dbReference>
<accession>A0ABT5Z8M5</accession>
<name>A0ABT5Z8M5_9ACTN</name>
<evidence type="ECO:0000313" key="3">
    <source>
        <dbReference type="Proteomes" id="UP001220022"/>
    </source>
</evidence>
<evidence type="ECO:0000313" key="2">
    <source>
        <dbReference type="EMBL" id="MDF2260068.1"/>
    </source>
</evidence>
<protein>
    <submittedName>
        <fullName evidence="2">DUF6087 family protein</fullName>
    </submittedName>
</protein>
<reference evidence="2 3" key="1">
    <citation type="submission" date="2023-03" db="EMBL/GenBank/DDBJ databases">
        <title>Draft genome sequence of type strain Streptomyces ferralitis JCM 14344.</title>
        <authorList>
            <person name="Klaysubun C."/>
            <person name="Duangmal K."/>
        </authorList>
    </citation>
    <scope>NUCLEOTIDE SEQUENCE [LARGE SCALE GENOMIC DNA]</scope>
    <source>
        <strain evidence="2 3">JCM 14344</strain>
    </source>
</reference>
<dbReference type="RefSeq" id="WP_275820302.1">
    <property type="nucleotide sequence ID" value="NZ_BAAANM010000030.1"/>
</dbReference>
<comment type="caution">
    <text evidence="2">The sequence shown here is derived from an EMBL/GenBank/DDBJ whole genome shotgun (WGS) entry which is preliminary data.</text>
</comment>
<evidence type="ECO:0000256" key="1">
    <source>
        <dbReference type="SAM" id="MobiDB-lite"/>
    </source>
</evidence>
<sequence length="97" mass="10882">MHEEEPLDAYLARHDAKIGRLQAVHAYGPLRGQHVDPDQPRLIQRWNGTAWEFAALAADLKEAQKILHPPKNEPAGLEPAEPAFRPMAPGRGRHRKA</sequence>
<dbReference type="Pfam" id="PF19565">
    <property type="entry name" value="DUF6087"/>
    <property type="match status" value="1"/>
</dbReference>
<proteinExistence type="predicted"/>
<gene>
    <name evidence="2" type="ORF">P2L57_31385</name>
</gene>
<organism evidence="2 3">
    <name type="scientific">Streptantibioticus ferralitis</name>
    <dbReference type="NCBI Taxonomy" id="236510"/>
    <lineage>
        <taxon>Bacteria</taxon>
        <taxon>Bacillati</taxon>
        <taxon>Actinomycetota</taxon>
        <taxon>Actinomycetes</taxon>
        <taxon>Kitasatosporales</taxon>
        <taxon>Streptomycetaceae</taxon>
        <taxon>Streptantibioticus</taxon>
    </lineage>
</organism>